<dbReference type="eggNOG" id="ENOG502RFS2">
    <property type="taxonomic scope" value="Eukaryota"/>
</dbReference>
<dbReference type="RefSeq" id="XP_001734059.1">
    <property type="nucleotide sequence ID" value="XM_001734007.1"/>
</dbReference>
<evidence type="ECO:0000313" key="1">
    <source>
        <dbReference type="EMBL" id="EDR29800.1"/>
    </source>
</evidence>
<evidence type="ECO:0000313" key="2">
    <source>
        <dbReference type="Proteomes" id="UP000008076"/>
    </source>
</evidence>
<gene>
    <name evidence="1" type="ORF">EDI_061550</name>
</gene>
<accession>B0E6P6</accession>
<dbReference type="Proteomes" id="UP000008076">
    <property type="component" value="Unassembled WGS sequence"/>
</dbReference>
<proteinExistence type="predicted"/>
<dbReference type="OrthoDB" id="5919182at2759"/>
<sequence length="368" mass="41750">MSSALRNTKNGTEAKRISVSFEAEQETTLMALLSQYGIKFIIQSPRKSSDTCQFMDIREVIIDEETYNFAEYIEHLIYTSGKSVDESKIHYTKYNKRNHTAATNNSLICMLEQLGWKIVLKNTKSSSVTLKMSRISVLSLGAVVISGEDIARIGGLLNKGLKSFVRGHKRDTLLMISSAELQLQSLINNFNLPNEFNLKPLHRMMQPISISSHIGSTNDVICPECIVRPSYVSDVKKGDEDDEDRVIGIEPTKTEQSEYKKQEELNTQSEFLEAAVNAQIFSQYDNELPPMPINEDQQFINYYNSQNGSCDLISSNFTYYNNYIEPNTNCYFLLTTVETPIIENNENYCWLNCGENGFIQSSAYNPSV</sequence>
<dbReference type="AlphaFoldDB" id="B0E6P6"/>
<protein>
    <submittedName>
        <fullName evidence="1">Uncharacterized protein</fullName>
    </submittedName>
</protein>
<keyword evidence="2" id="KW-1185">Reference proteome</keyword>
<organism evidence="2">
    <name type="scientific">Entamoeba dispar (strain ATCC PRA-260 / SAW760)</name>
    <dbReference type="NCBI Taxonomy" id="370354"/>
    <lineage>
        <taxon>Eukaryota</taxon>
        <taxon>Amoebozoa</taxon>
        <taxon>Evosea</taxon>
        <taxon>Archamoebae</taxon>
        <taxon>Mastigamoebida</taxon>
        <taxon>Entamoebidae</taxon>
        <taxon>Entamoeba</taxon>
    </lineage>
</organism>
<reference evidence="2" key="1">
    <citation type="submission" date="2007-12" db="EMBL/GenBank/DDBJ databases">
        <title>Annotation of Entamoeba dispar SAW760.</title>
        <authorList>
            <person name="Lorenzi H."/>
            <person name="Inman J."/>
            <person name="Schobel S."/>
            <person name="Amedeo P."/>
            <person name="Caler E."/>
        </authorList>
    </citation>
    <scope>NUCLEOTIDE SEQUENCE [LARGE SCALE GENOMIC DNA]</scope>
    <source>
        <strain evidence="2">ATCC PRA-260 / SAW760</strain>
    </source>
</reference>
<dbReference type="GeneID" id="5878952"/>
<dbReference type="OMA" id="PINEDQQ"/>
<dbReference type="KEGG" id="edi:EDI_061550"/>
<name>B0E6P6_ENTDS</name>
<dbReference type="VEuPathDB" id="AmoebaDB:EDI_061550"/>
<dbReference type="EMBL" id="DS547922">
    <property type="protein sequence ID" value="EDR29800.1"/>
    <property type="molecule type" value="Genomic_DNA"/>
</dbReference>